<reference evidence="2 3" key="1">
    <citation type="submission" date="2022-11" db="EMBL/GenBank/DDBJ databases">
        <title>Minimal conservation of predation-associated metabolite biosynthetic gene clusters underscores biosynthetic potential of Myxococcota including descriptions for ten novel species: Archangium lansinium sp. nov., Myxococcus landrumus sp. nov., Nannocystis bai.</title>
        <authorList>
            <person name="Ahearne A."/>
            <person name="Stevens C."/>
            <person name="Phillips K."/>
        </authorList>
    </citation>
    <scope>NUCLEOTIDE SEQUENCE [LARGE SCALE GENOMIC DNA]</scope>
    <source>
        <strain evidence="2 3">MIWBW</strain>
    </source>
</reference>
<dbReference type="RefSeq" id="WP_267533281.1">
    <property type="nucleotide sequence ID" value="NZ_JAPNKA010000001.1"/>
</dbReference>
<gene>
    <name evidence="2" type="ORF">OV287_07395</name>
</gene>
<feature type="transmembrane region" description="Helical" evidence="1">
    <location>
        <begin position="151"/>
        <end position="168"/>
    </location>
</feature>
<dbReference type="Proteomes" id="UP001207654">
    <property type="component" value="Unassembled WGS sequence"/>
</dbReference>
<accession>A0ABT3ZY27</accession>
<keyword evidence="1" id="KW-1133">Transmembrane helix</keyword>
<name>A0ABT3ZY27_9BACT</name>
<dbReference type="EMBL" id="JAPNKA010000001">
    <property type="protein sequence ID" value="MCY1074307.1"/>
    <property type="molecule type" value="Genomic_DNA"/>
</dbReference>
<protein>
    <submittedName>
        <fullName evidence="2">Uncharacterized protein</fullName>
    </submittedName>
</protein>
<proteinExistence type="predicted"/>
<keyword evidence="3" id="KW-1185">Reference proteome</keyword>
<organism evidence="2 3">
    <name type="scientific">Archangium lansingense</name>
    <dbReference type="NCBI Taxonomy" id="2995310"/>
    <lineage>
        <taxon>Bacteria</taxon>
        <taxon>Pseudomonadati</taxon>
        <taxon>Myxococcota</taxon>
        <taxon>Myxococcia</taxon>
        <taxon>Myxococcales</taxon>
        <taxon>Cystobacterineae</taxon>
        <taxon>Archangiaceae</taxon>
        <taxon>Archangium</taxon>
    </lineage>
</organism>
<feature type="transmembrane region" description="Helical" evidence="1">
    <location>
        <begin position="6"/>
        <end position="24"/>
    </location>
</feature>
<evidence type="ECO:0000256" key="1">
    <source>
        <dbReference type="SAM" id="Phobius"/>
    </source>
</evidence>
<keyword evidence="1" id="KW-0812">Transmembrane</keyword>
<sequence>MPENWFDWILPTGCLSVLLGYLLAHYSKPNIGYHSFQRDEDNGKSLCFLVRSFEPVDLEGELRLVVSSDCGITSLEVFGGPWVKDNPKDLTRTQIEVVFEGFPAEGVVSIHLTVETPAPNLKLLVAENSAIKPRRFGELRKWTFGERARTFVFRWLTGLALSCVSYYFGRRFLFPDPVSQSELLLTVLTLAAGCAFLFFFVVPFSGKETVLGYLGWREGAQRLDKMPPSPHKK</sequence>
<evidence type="ECO:0000313" key="3">
    <source>
        <dbReference type="Proteomes" id="UP001207654"/>
    </source>
</evidence>
<comment type="caution">
    <text evidence="2">The sequence shown here is derived from an EMBL/GenBank/DDBJ whole genome shotgun (WGS) entry which is preliminary data.</text>
</comment>
<evidence type="ECO:0000313" key="2">
    <source>
        <dbReference type="EMBL" id="MCY1074307.1"/>
    </source>
</evidence>
<keyword evidence="1" id="KW-0472">Membrane</keyword>
<feature type="transmembrane region" description="Helical" evidence="1">
    <location>
        <begin position="183"/>
        <end position="204"/>
    </location>
</feature>